<dbReference type="Proteomes" id="UP001605036">
    <property type="component" value="Unassembled WGS sequence"/>
</dbReference>
<reference evidence="2 3" key="1">
    <citation type="submission" date="2024-09" db="EMBL/GenBank/DDBJ databases">
        <title>Chromosome-scale assembly of Riccia fluitans.</title>
        <authorList>
            <person name="Paukszto L."/>
            <person name="Sawicki J."/>
            <person name="Karawczyk K."/>
            <person name="Piernik-Szablinska J."/>
            <person name="Szczecinska M."/>
            <person name="Mazdziarz M."/>
        </authorList>
    </citation>
    <scope>NUCLEOTIDE SEQUENCE [LARGE SCALE GENOMIC DNA]</scope>
    <source>
        <strain evidence="2">Rf_01</strain>
        <tissue evidence="2">Aerial parts of the thallus</tissue>
    </source>
</reference>
<feature type="compositionally biased region" description="Basic and acidic residues" evidence="1">
    <location>
        <begin position="67"/>
        <end position="78"/>
    </location>
</feature>
<evidence type="ECO:0000313" key="2">
    <source>
        <dbReference type="EMBL" id="KAL2630620.1"/>
    </source>
</evidence>
<feature type="region of interest" description="Disordered" evidence="1">
    <location>
        <begin position="44"/>
        <end position="78"/>
    </location>
</feature>
<gene>
    <name evidence="2" type="ORF">R1flu_015306</name>
</gene>
<keyword evidence="3" id="KW-1185">Reference proteome</keyword>
<accession>A0ABD1YIX2</accession>
<comment type="caution">
    <text evidence="2">The sequence shown here is derived from an EMBL/GenBank/DDBJ whole genome shotgun (WGS) entry which is preliminary data.</text>
</comment>
<evidence type="ECO:0000313" key="3">
    <source>
        <dbReference type="Proteomes" id="UP001605036"/>
    </source>
</evidence>
<name>A0ABD1YIX2_9MARC</name>
<evidence type="ECO:0000256" key="1">
    <source>
        <dbReference type="SAM" id="MobiDB-lite"/>
    </source>
</evidence>
<sequence length="78" mass="8432">METAKSLPDYKAYIRSLDGGCKFQAWAVAGMSVGQFLTSVRQSCSPDRRVRGEVPARPPGLPPISKSHSDTLQRGPAD</sequence>
<organism evidence="2 3">
    <name type="scientific">Riccia fluitans</name>
    <dbReference type="NCBI Taxonomy" id="41844"/>
    <lineage>
        <taxon>Eukaryota</taxon>
        <taxon>Viridiplantae</taxon>
        <taxon>Streptophyta</taxon>
        <taxon>Embryophyta</taxon>
        <taxon>Marchantiophyta</taxon>
        <taxon>Marchantiopsida</taxon>
        <taxon>Marchantiidae</taxon>
        <taxon>Marchantiales</taxon>
        <taxon>Ricciaceae</taxon>
        <taxon>Riccia</taxon>
    </lineage>
</organism>
<proteinExistence type="predicted"/>
<dbReference type="AlphaFoldDB" id="A0ABD1YIX2"/>
<protein>
    <submittedName>
        <fullName evidence="2">Uncharacterized protein</fullName>
    </submittedName>
</protein>
<dbReference type="EMBL" id="JBHFFA010000004">
    <property type="protein sequence ID" value="KAL2630620.1"/>
    <property type="molecule type" value="Genomic_DNA"/>
</dbReference>